<evidence type="ECO:0000313" key="8">
    <source>
        <dbReference type="Proteomes" id="UP000255277"/>
    </source>
</evidence>
<keyword evidence="3 5" id="KW-1133">Transmembrane helix</keyword>
<dbReference type="Gene3D" id="1.20.1560.10">
    <property type="entry name" value="ABC transporter type 1, transmembrane domain"/>
    <property type="match status" value="1"/>
</dbReference>
<evidence type="ECO:0000256" key="2">
    <source>
        <dbReference type="ARBA" id="ARBA00022692"/>
    </source>
</evidence>
<gene>
    <name evidence="7" type="ORF">NCTC12195_01050</name>
</gene>
<sequence>MHKKITLIVVLIVGSYFVLHGDLSYGGIVAFIMITNVLFKPLEQINMIIELFPKAIAGFKNFREILLVGP</sequence>
<dbReference type="AlphaFoldDB" id="A0A380FE52"/>
<evidence type="ECO:0000313" key="7">
    <source>
        <dbReference type="EMBL" id="SUM31616.1"/>
    </source>
</evidence>
<dbReference type="GO" id="GO:0005886">
    <property type="term" value="C:plasma membrane"/>
    <property type="evidence" value="ECO:0007669"/>
    <property type="project" value="UniProtKB-SubCell"/>
</dbReference>
<dbReference type="GO" id="GO:0140359">
    <property type="term" value="F:ABC-type transporter activity"/>
    <property type="evidence" value="ECO:0007669"/>
    <property type="project" value="InterPro"/>
</dbReference>
<dbReference type="GO" id="GO:0005524">
    <property type="term" value="F:ATP binding"/>
    <property type="evidence" value="ECO:0007669"/>
    <property type="project" value="InterPro"/>
</dbReference>
<dbReference type="Proteomes" id="UP000255277">
    <property type="component" value="Unassembled WGS sequence"/>
</dbReference>
<evidence type="ECO:0000259" key="6">
    <source>
        <dbReference type="PROSITE" id="PS50929"/>
    </source>
</evidence>
<evidence type="ECO:0000256" key="4">
    <source>
        <dbReference type="ARBA" id="ARBA00023136"/>
    </source>
</evidence>
<protein>
    <submittedName>
        <fullName evidence="7">Cyclic beta-1,2-glucan ABC transporter</fullName>
    </submittedName>
</protein>
<keyword evidence="2 5" id="KW-0812">Transmembrane</keyword>
<evidence type="ECO:0000256" key="5">
    <source>
        <dbReference type="SAM" id="Phobius"/>
    </source>
</evidence>
<organism evidence="7 8">
    <name type="scientific">Staphylococcus gallinarum</name>
    <dbReference type="NCBI Taxonomy" id="1293"/>
    <lineage>
        <taxon>Bacteria</taxon>
        <taxon>Bacillati</taxon>
        <taxon>Bacillota</taxon>
        <taxon>Bacilli</taxon>
        <taxon>Bacillales</taxon>
        <taxon>Staphylococcaceae</taxon>
        <taxon>Staphylococcus</taxon>
    </lineage>
</organism>
<comment type="subcellular location">
    <subcellularLocation>
        <location evidence="1">Cell membrane</location>
        <topology evidence="1">Multi-pass membrane protein</topology>
    </subcellularLocation>
</comment>
<feature type="transmembrane region" description="Helical" evidence="5">
    <location>
        <begin position="7"/>
        <end position="34"/>
    </location>
</feature>
<accession>A0A380FE52</accession>
<reference evidence="7 8" key="1">
    <citation type="submission" date="2018-06" db="EMBL/GenBank/DDBJ databases">
        <authorList>
            <consortium name="Pathogen Informatics"/>
            <person name="Doyle S."/>
        </authorList>
    </citation>
    <scope>NUCLEOTIDE SEQUENCE [LARGE SCALE GENOMIC DNA]</scope>
    <source>
        <strain evidence="7 8">NCTC12195</strain>
    </source>
</reference>
<dbReference type="SUPFAM" id="SSF90123">
    <property type="entry name" value="ABC transporter transmembrane region"/>
    <property type="match status" value="1"/>
</dbReference>
<name>A0A380FE52_STAGA</name>
<dbReference type="InterPro" id="IPR011527">
    <property type="entry name" value="ABC1_TM_dom"/>
</dbReference>
<evidence type="ECO:0000256" key="1">
    <source>
        <dbReference type="ARBA" id="ARBA00004651"/>
    </source>
</evidence>
<keyword evidence="4 5" id="KW-0472">Membrane</keyword>
<proteinExistence type="predicted"/>
<evidence type="ECO:0000256" key="3">
    <source>
        <dbReference type="ARBA" id="ARBA00022989"/>
    </source>
</evidence>
<dbReference type="PROSITE" id="PS50929">
    <property type="entry name" value="ABC_TM1F"/>
    <property type="match status" value="1"/>
</dbReference>
<dbReference type="EMBL" id="UHDK01000001">
    <property type="protein sequence ID" value="SUM31616.1"/>
    <property type="molecule type" value="Genomic_DNA"/>
</dbReference>
<feature type="domain" description="ABC transmembrane type-1" evidence="6">
    <location>
        <begin position="5"/>
        <end position="54"/>
    </location>
</feature>
<dbReference type="InterPro" id="IPR036640">
    <property type="entry name" value="ABC1_TM_sf"/>
</dbReference>